<reference evidence="2" key="1">
    <citation type="submission" date="2023-03" db="EMBL/GenBank/DDBJ databases">
        <title>Massive genome expansion in bonnet fungi (Mycena s.s.) driven by repeated elements and novel gene families across ecological guilds.</title>
        <authorList>
            <consortium name="Lawrence Berkeley National Laboratory"/>
            <person name="Harder C.B."/>
            <person name="Miyauchi S."/>
            <person name="Viragh M."/>
            <person name="Kuo A."/>
            <person name="Thoen E."/>
            <person name="Andreopoulos B."/>
            <person name="Lu D."/>
            <person name="Skrede I."/>
            <person name="Drula E."/>
            <person name="Henrissat B."/>
            <person name="Morin E."/>
            <person name="Kohler A."/>
            <person name="Barry K."/>
            <person name="LaButti K."/>
            <person name="Morin E."/>
            <person name="Salamov A."/>
            <person name="Lipzen A."/>
            <person name="Mereny Z."/>
            <person name="Hegedus B."/>
            <person name="Baldrian P."/>
            <person name="Stursova M."/>
            <person name="Weitz H."/>
            <person name="Taylor A."/>
            <person name="Grigoriev I.V."/>
            <person name="Nagy L.G."/>
            <person name="Martin F."/>
            <person name="Kauserud H."/>
        </authorList>
    </citation>
    <scope>NUCLEOTIDE SEQUENCE</scope>
    <source>
        <strain evidence="2">CBHHK182m</strain>
    </source>
</reference>
<sequence>MSNFCPPGAVPGHQYMGPGSDGGAKFTHTQDDESGDEAQDDTKSEDDSSVSSIQTANLKQRRSGAWPRLTDQDSALIRFLSGHGIAPSAIAAHKECGWAPATIKSHAAKKNKTAQDEEYIDDTFYRILGELDGKKKGLRATKTFAQKKSGRKYETQGRSAARTHSSAKKQTVPIDAPRGRPQTTSTGRSSALRGERADHDDFDAQLASFVENVGLDTECYAMLKAAGVTVEKLARSKDVPREDLEEFISLHLPAMKPLDRLLFLTAALKVPSS</sequence>
<evidence type="ECO:0000256" key="1">
    <source>
        <dbReference type="SAM" id="MobiDB-lite"/>
    </source>
</evidence>
<dbReference type="Proteomes" id="UP001215598">
    <property type="component" value="Unassembled WGS sequence"/>
</dbReference>
<accession>A0AAD7NJG4</accession>
<dbReference type="AlphaFoldDB" id="A0AAD7NJG4"/>
<proteinExistence type="predicted"/>
<gene>
    <name evidence="2" type="ORF">B0H16DRAFT_1718347</name>
</gene>
<feature type="region of interest" description="Disordered" evidence="1">
    <location>
        <begin position="142"/>
        <end position="196"/>
    </location>
</feature>
<evidence type="ECO:0000313" key="3">
    <source>
        <dbReference type="Proteomes" id="UP001215598"/>
    </source>
</evidence>
<dbReference type="EMBL" id="JARKIB010000028">
    <property type="protein sequence ID" value="KAJ7764424.1"/>
    <property type="molecule type" value="Genomic_DNA"/>
</dbReference>
<evidence type="ECO:0000313" key="2">
    <source>
        <dbReference type="EMBL" id="KAJ7764424.1"/>
    </source>
</evidence>
<comment type="caution">
    <text evidence="2">The sequence shown here is derived from an EMBL/GenBank/DDBJ whole genome shotgun (WGS) entry which is preliminary data.</text>
</comment>
<keyword evidence="3" id="KW-1185">Reference proteome</keyword>
<organism evidence="2 3">
    <name type="scientific">Mycena metata</name>
    <dbReference type="NCBI Taxonomy" id="1033252"/>
    <lineage>
        <taxon>Eukaryota</taxon>
        <taxon>Fungi</taxon>
        <taxon>Dikarya</taxon>
        <taxon>Basidiomycota</taxon>
        <taxon>Agaricomycotina</taxon>
        <taxon>Agaricomycetes</taxon>
        <taxon>Agaricomycetidae</taxon>
        <taxon>Agaricales</taxon>
        <taxon>Marasmiineae</taxon>
        <taxon>Mycenaceae</taxon>
        <taxon>Mycena</taxon>
    </lineage>
</organism>
<protein>
    <submittedName>
        <fullName evidence="2">Uncharacterized protein</fullName>
    </submittedName>
</protein>
<name>A0AAD7NJG4_9AGAR</name>
<feature type="region of interest" description="Disordered" evidence="1">
    <location>
        <begin position="1"/>
        <end position="66"/>
    </location>
</feature>
<feature type="compositionally biased region" description="Polar residues" evidence="1">
    <location>
        <begin position="49"/>
        <end position="58"/>
    </location>
</feature>